<dbReference type="AlphaFoldDB" id="A0A0M0LRP4"/>
<gene>
    <name evidence="1" type="ORF">Ctob_012666</name>
</gene>
<reference evidence="2" key="1">
    <citation type="journal article" date="2015" name="PLoS Genet.">
        <title>Genome Sequence and Transcriptome Analyses of Chrysochromulina tobin: Metabolic Tools for Enhanced Algal Fitness in the Prominent Order Prymnesiales (Haptophyceae).</title>
        <authorList>
            <person name="Hovde B.T."/>
            <person name="Deodato C.R."/>
            <person name="Hunsperger H.M."/>
            <person name="Ryken S.A."/>
            <person name="Yost W."/>
            <person name="Jha R.K."/>
            <person name="Patterson J."/>
            <person name="Monnat R.J. Jr."/>
            <person name="Barlow S.B."/>
            <person name="Starkenburg S.R."/>
            <person name="Cattolico R.A."/>
        </authorList>
    </citation>
    <scope>NUCLEOTIDE SEQUENCE</scope>
    <source>
        <strain evidence="2">CCMP291</strain>
    </source>
</reference>
<keyword evidence="2" id="KW-1185">Reference proteome</keyword>
<dbReference type="OrthoDB" id="10517909at2759"/>
<comment type="caution">
    <text evidence="1">The sequence shown here is derived from an EMBL/GenBank/DDBJ whole genome shotgun (WGS) entry which is preliminary data.</text>
</comment>
<sequence length="379" mass="42920">MPPATILMIFMNNPKSITQCKAGGCDAQHGDPRFVALKATALELQRRGHRVLIDVAGGLSIRPDQAREQLLGFEWIDDRSVSKYGKPAIAIAWFAYFADKGTKRSPIVQKLLNDATVPRLWYENGMTKASVTVDPKGFLGDSYYVSSLNSRVQRPPFDEAKCEAHIREHLESDSSKRPQSRVVDIPASIVRRYIFIPTQKFDDLSVRQYSAISYPQLLDRAVDFCRAQNLSLVIKVHPHLRGEARSEQLRRIRRLRASYTRVYESRASINFLTASALFTVTLNGGTIMDNFYTQSPVLTLAKGFFSETDAVVSDVDVLRGMSRMLAHELPWSAERKRRQRQVVCWYDRMCLKATNTGEQNVKVVQAHVDALGLDRIIEL</sequence>
<organism evidence="1 2">
    <name type="scientific">Chrysochromulina tobinii</name>
    <dbReference type="NCBI Taxonomy" id="1460289"/>
    <lineage>
        <taxon>Eukaryota</taxon>
        <taxon>Haptista</taxon>
        <taxon>Haptophyta</taxon>
        <taxon>Prymnesiophyceae</taxon>
        <taxon>Prymnesiales</taxon>
        <taxon>Chrysochromulinaceae</taxon>
        <taxon>Chrysochromulina</taxon>
    </lineage>
</organism>
<evidence type="ECO:0000313" key="1">
    <source>
        <dbReference type="EMBL" id="KOO53562.1"/>
    </source>
</evidence>
<dbReference type="Proteomes" id="UP000037460">
    <property type="component" value="Unassembled WGS sequence"/>
</dbReference>
<accession>A0A0M0LRP4</accession>
<protein>
    <submittedName>
        <fullName evidence="1">Uncharacterized protein</fullName>
    </submittedName>
</protein>
<evidence type="ECO:0000313" key="2">
    <source>
        <dbReference type="Proteomes" id="UP000037460"/>
    </source>
</evidence>
<name>A0A0M0LRP4_9EUKA</name>
<dbReference type="EMBL" id="JWZX01000178">
    <property type="protein sequence ID" value="KOO53562.1"/>
    <property type="molecule type" value="Genomic_DNA"/>
</dbReference>
<proteinExistence type="predicted"/>